<name>A0ABN7XP94_GIGMA</name>
<sequence length="61" mass="6844">AKFSDDALKKRMERARKMFKIFNTIGKEKIAQVKSIPPGFILNLTVDDTDYVIAEVLKGSG</sequence>
<keyword evidence="2" id="KW-1185">Reference proteome</keyword>
<evidence type="ECO:0000313" key="1">
    <source>
        <dbReference type="EMBL" id="CAG8856865.1"/>
    </source>
</evidence>
<accession>A0ABN7XP94</accession>
<gene>
    <name evidence="1" type="ORF">GMARGA_LOCUS45686</name>
</gene>
<feature type="non-terminal residue" evidence="1">
    <location>
        <position position="61"/>
    </location>
</feature>
<reference evidence="1 2" key="1">
    <citation type="submission" date="2021-06" db="EMBL/GenBank/DDBJ databases">
        <authorList>
            <person name="Kallberg Y."/>
            <person name="Tangrot J."/>
            <person name="Rosling A."/>
        </authorList>
    </citation>
    <scope>NUCLEOTIDE SEQUENCE [LARGE SCALE GENOMIC DNA]</scope>
    <source>
        <strain evidence="1 2">120-4 pot B 10/14</strain>
    </source>
</reference>
<proteinExistence type="predicted"/>
<dbReference type="EMBL" id="CAJVQB010164751">
    <property type="protein sequence ID" value="CAG8856865.1"/>
    <property type="molecule type" value="Genomic_DNA"/>
</dbReference>
<organism evidence="1 2">
    <name type="scientific">Gigaspora margarita</name>
    <dbReference type="NCBI Taxonomy" id="4874"/>
    <lineage>
        <taxon>Eukaryota</taxon>
        <taxon>Fungi</taxon>
        <taxon>Fungi incertae sedis</taxon>
        <taxon>Mucoromycota</taxon>
        <taxon>Glomeromycotina</taxon>
        <taxon>Glomeromycetes</taxon>
        <taxon>Diversisporales</taxon>
        <taxon>Gigasporaceae</taxon>
        <taxon>Gigaspora</taxon>
    </lineage>
</organism>
<protein>
    <submittedName>
        <fullName evidence="1">38567_t:CDS:1</fullName>
    </submittedName>
</protein>
<comment type="caution">
    <text evidence="1">The sequence shown here is derived from an EMBL/GenBank/DDBJ whole genome shotgun (WGS) entry which is preliminary data.</text>
</comment>
<feature type="non-terminal residue" evidence="1">
    <location>
        <position position="1"/>
    </location>
</feature>
<evidence type="ECO:0000313" key="2">
    <source>
        <dbReference type="Proteomes" id="UP000789901"/>
    </source>
</evidence>
<dbReference type="Proteomes" id="UP000789901">
    <property type="component" value="Unassembled WGS sequence"/>
</dbReference>